<dbReference type="PANTHER" id="PTHR47958">
    <property type="entry name" value="ATP-DEPENDENT RNA HELICASE DBP3"/>
    <property type="match status" value="1"/>
</dbReference>
<feature type="domain" description="DEAD-box RNA helicase Q" evidence="10">
    <location>
        <begin position="22"/>
        <end position="50"/>
    </location>
</feature>
<feature type="domain" description="Helicase ATP-binding" evidence="8">
    <location>
        <begin position="55"/>
        <end position="232"/>
    </location>
</feature>
<evidence type="ECO:0000256" key="2">
    <source>
        <dbReference type="ARBA" id="ARBA00022741"/>
    </source>
</evidence>
<sequence>MQELTLSDLQSNPESPLYAASRRFEDLGLRPEILRGVYEMQFQRPSKIQAIALPLLLKDPPRNLIAQAQSGTGKTATFILAMLSRVDESIPRPQALCLAHTRELARQICDIAQKMAQFTHIQVRAVIPETDEEKEAHQMKPRRAGPINDHVLVATPGKLADCLKRRSIDLRSLRILVLDEADVLLTKPNIAEHTVPLVRSMLPTCQIACFSATLEKARQCVIDIVPSPQMITVRREELTLDEIDQFFIEVPNYRMRFELLEQLYQELCIGQSIIFTQTRVDAKELNDRMTAAGHSVSVLHGDLATSERDKVIDEFRQGESKVLIATNVLARGIDVSQVSLVINFDIPLNEQKFPDPETYLHRIGRSGRFGRKGVALNFVNTQGRVAIEFFKTYFSCEIGEIHDVEELKDRLHAEQTLATQHNERLARSSRAADAAPANAPAGGRASLFAAPAPPPPPPAASAAPPVSLFAAASPFAAPSGAASPYAPFAAASASPKPQPPAQPSQPQPQPQPRAPQPQPQPATEPRQQYGPPPQPWSPAYKNEFIRVNQELVDKFVRMYLAQLVAKCPGMTKEVLARKAGRYISSHPEALIDFAKSVPTAEAVVFPDPAIGSPDDESHPSATAEPPRAEPKPAQPAVAQKPEELQAAIASLKVTEAAPQNPPPRAEEEAPAKAAPAQQEEEHHPEGLQAAGAQADQKEALQAQAAHEDAPQAQAEQKEAPPQAQAEEPQEEEEEEEVHEDAPQAQAEREEAPPQAPQEEEHEQAPQEAEHEDAPQAQAEQRKAVSQAPDCKPEEAPADEAADEGDAQEADEATPEAPKDDAAKQ</sequence>
<keyword evidence="3" id="KW-0378">Hydrolase</keyword>
<keyword evidence="12" id="KW-1185">Reference proteome</keyword>
<evidence type="ECO:0000256" key="5">
    <source>
        <dbReference type="ARBA" id="ARBA00022840"/>
    </source>
</evidence>
<comment type="caution">
    <text evidence="11">The sequence shown here is derived from an EMBL/GenBank/DDBJ whole genome shotgun (WGS) entry which is preliminary data.</text>
</comment>
<feature type="region of interest" description="Disordered" evidence="7">
    <location>
        <begin position="605"/>
        <end position="824"/>
    </location>
</feature>
<evidence type="ECO:0000256" key="3">
    <source>
        <dbReference type="ARBA" id="ARBA00022801"/>
    </source>
</evidence>
<evidence type="ECO:0000259" key="9">
    <source>
        <dbReference type="PROSITE" id="PS51194"/>
    </source>
</evidence>
<dbReference type="SMART" id="SM00490">
    <property type="entry name" value="HELICc"/>
    <property type="match status" value="1"/>
</dbReference>
<dbReference type="InterPro" id="IPR014014">
    <property type="entry name" value="RNA_helicase_DEAD_Q_motif"/>
</dbReference>
<dbReference type="Pfam" id="PF00271">
    <property type="entry name" value="Helicase_C"/>
    <property type="match status" value="1"/>
</dbReference>
<dbReference type="CDD" id="cd18787">
    <property type="entry name" value="SF2_C_DEAD"/>
    <property type="match status" value="1"/>
</dbReference>
<feature type="compositionally biased region" description="Acidic residues" evidence="7">
    <location>
        <begin position="727"/>
        <end position="738"/>
    </location>
</feature>
<evidence type="ECO:0000256" key="1">
    <source>
        <dbReference type="ARBA" id="ARBA00012552"/>
    </source>
</evidence>
<keyword evidence="2" id="KW-0547">Nucleotide-binding</keyword>
<feature type="domain" description="Helicase C-terminal" evidence="9">
    <location>
        <begin position="259"/>
        <end position="415"/>
    </location>
</feature>
<feature type="compositionally biased region" description="Basic and acidic residues" evidence="7">
    <location>
        <begin position="762"/>
        <end position="773"/>
    </location>
</feature>
<dbReference type="SMART" id="SM00487">
    <property type="entry name" value="DEXDc"/>
    <property type="match status" value="1"/>
</dbReference>
<dbReference type="PROSITE" id="PS51194">
    <property type="entry name" value="HELICASE_CTER"/>
    <property type="match status" value="1"/>
</dbReference>
<feature type="compositionally biased region" description="Pro residues" evidence="7">
    <location>
        <begin position="496"/>
        <end position="522"/>
    </location>
</feature>
<dbReference type="InterPro" id="IPR027417">
    <property type="entry name" value="P-loop_NTPase"/>
</dbReference>
<dbReference type="InterPro" id="IPR011545">
    <property type="entry name" value="DEAD/DEAH_box_helicase_dom"/>
</dbReference>
<feature type="compositionally biased region" description="Low complexity" evidence="7">
    <location>
        <begin position="428"/>
        <end position="450"/>
    </location>
</feature>
<dbReference type="InterPro" id="IPR001650">
    <property type="entry name" value="Helicase_C-like"/>
</dbReference>
<feature type="compositionally biased region" description="Acidic residues" evidence="7">
    <location>
        <begin position="795"/>
        <end position="813"/>
    </location>
</feature>
<name>A0ABQ8UBL3_9EUKA</name>
<proteinExistence type="predicted"/>
<evidence type="ECO:0000259" key="8">
    <source>
        <dbReference type="PROSITE" id="PS51192"/>
    </source>
</evidence>
<dbReference type="Gene3D" id="3.40.50.300">
    <property type="entry name" value="P-loop containing nucleotide triphosphate hydrolases"/>
    <property type="match status" value="2"/>
</dbReference>
<organism evidence="11 12">
    <name type="scientific">Paratrimastix pyriformis</name>
    <dbReference type="NCBI Taxonomy" id="342808"/>
    <lineage>
        <taxon>Eukaryota</taxon>
        <taxon>Metamonada</taxon>
        <taxon>Preaxostyla</taxon>
        <taxon>Paratrimastigidae</taxon>
        <taxon>Paratrimastix</taxon>
    </lineage>
</organism>
<dbReference type="SUPFAM" id="SSF52540">
    <property type="entry name" value="P-loop containing nucleoside triphosphate hydrolases"/>
    <property type="match status" value="1"/>
</dbReference>
<evidence type="ECO:0000259" key="10">
    <source>
        <dbReference type="PROSITE" id="PS51195"/>
    </source>
</evidence>
<dbReference type="PROSITE" id="PS51195">
    <property type="entry name" value="Q_MOTIF"/>
    <property type="match status" value="1"/>
</dbReference>
<dbReference type="Proteomes" id="UP001141327">
    <property type="component" value="Unassembled WGS sequence"/>
</dbReference>
<feature type="region of interest" description="Disordered" evidence="7">
    <location>
        <begin position="419"/>
        <end position="462"/>
    </location>
</feature>
<dbReference type="EMBL" id="JAPMOS010000064">
    <property type="protein sequence ID" value="KAJ4456670.1"/>
    <property type="molecule type" value="Genomic_DNA"/>
</dbReference>
<dbReference type="InterPro" id="IPR014001">
    <property type="entry name" value="Helicase_ATP-bd"/>
</dbReference>
<dbReference type="GO" id="GO:0004386">
    <property type="term" value="F:helicase activity"/>
    <property type="evidence" value="ECO:0007669"/>
    <property type="project" value="UniProtKB-KW"/>
</dbReference>
<keyword evidence="4 11" id="KW-0347">Helicase</keyword>
<accession>A0ABQ8UBL3</accession>
<evidence type="ECO:0000256" key="6">
    <source>
        <dbReference type="PROSITE-ProRule" id="PRU00552"/>
    </source>
</evidence>
<gene>
    <name evidence="11" type="ORF">PAPYR_8073</name>
</gene>
<keyword evidence="5" id="KW-0067">ATP-binding</keyword>
<dbReference type="Pfam" id="PF00270">
    <property type="entry name" value="DEAD"/>
    <property type="match status" value="1"/>
</dbReference>
<evidence type="ECO:0000313" key="11">
    <source>
        <dbReference type="EMBL" id="KAJ4456670.1"/>
    </source>
</evidence>
<feature type="region of interest" description="Disordered" evidence="7">
    <location>
        <begin position="488"/>
        <end position="537"/>
    </location>
</feature>
<dbReference type="PROSITE" id="PS51192">
    <property type="entry name" value="HELICASE_ATP_BIND_1"/>
    <property type="match status" value="1"/>
</dbReference>
<evidence type="ECO:0000256" key="4">
    <source>
        <dbReference type="ARBA" id="ARBA00022806"/>
    </source>
</evidence>
<dbReference type="EC" id="3.6.4.13" evidence="1"/>
<feature type="compositionally biased region" description="Low complexity" evidence="7">
    <location>
        <begin position="710"/>
        <end position="726"/>
    </location>
</feature>
<feature type="short sequence motif" description="Q motif" evidence="6">
    <location>
        <begin position="22"/>
        <end position="50"/>
    </location>
</feature>
<evidence type="ECO:0000256" key="7">
    <source>
        <dbReference type="SAM" id="MobiDB-lite"/>
    </source>
</evidence>
<protein>
    <recommendedName>
        <fullName evidence="1">RNA helicase</fullName>
        <ecNumber evidence="1">3.6.4.13</ecNumber>
    </recommendedName>
</protein>
<reference evidence="11" key="1">
    <citation type="journal article" date="2022" name="bioRxiv">
        <title>Genomics of Preaxostyla Flagellates Illuminates Evolutionary Transitions and the Path Towards Mitochondrial Loss.</title>
        <authorList>
            <person name="Novak L.V.F."/>
            <person name="Treitli S.C."/>
            <person name="Pyrih J."/>
            <person name="Halakuc P."/>
            <person name="Pipaliya S.V."/>
            <person name="Vacek V."/>
            <person name="Brzon O."/>
            <person name="Soukal P."/>
            <person name="Eme L."/>
            <person name="Dacks J.B."/>
            <person name="Karnkowska A."/>
            <person name="Elias M."/>
            <person name="Hampl V."/>
        </authorList>
    </citation>
    <scope>NUCLEOTIDE SEQUENCE</scope>
    <source>
        <strain evidence="11">RCP-MX</strain>
    </source>
</reference>
<evidence type="ECO:0000313" key="12">
    <source>
        <dbReference type="Proteomes" id="UP001141327"/>
    </source>
</evidence>